<dbReference type="PANTHER" id="PTHR12814:SF2">
    <property type="entry name" value="RNA-BINDING PROTEIN NOB1"/>
    <property type="match status" value="1"/>
</dbReference>
<reference evidence="12 13" key="1">
    <citation type="journal article" date="2018" name="G3 (Bethesda)">
        <title>Phylogenetic and Phylogenomic Definition of Rhizopus Species.</title>
        <authorList>
            <person name="Gryganskyi A.P."/>
            <person name="Golan J."/>
            <person name="Dolatabadi S."/>
            <person name="Mondo S."/>
            <person name="Robb S."/>
            <person name="Idnurm A."/>
            <person name="Muszewska A."/>
            <person name="Steczkiewicz K."/>
            <person name="Masonjones S."/>
            <person name="Liao H.L."/>
            <person name="Gajdeczka M.T."/>
            <person name="Anike F."/>
            <person name="Vuek A."/>
            <person name="Anishchenko I.M."/>
            <person name="Voigt K."/>
            <person name="de Hoog G.S."/>
            <person name="Smith M.E."/>
            <person name="Heitman J."/>
            <person name="Vilgalys R."/>
            <person name="Stajich J.E."/>
        </authorList>
    </citation>
    <scope>NUCLEOTIDE SEQUENCE [LARGE SCALE GENOMIC DNA]</scope>
    <source>
        <strain evidence="12 13">LSU 92-RS-03</strain>
    </source>
</reference>
<dbReference type="InterPro" id="IPR039907">
    <property type="entry name" value="NOB1"/>
</dbReference>
<evidence type="ECO:0000259" key="11">
    <source>
        <dbReference type="Pfam" id="PF17146"/>
    </source>
</evidence>
<keyword evidence="2" id="KW-0540">Nuclease</keyword>
<evidence type="ECO:0000313" key="13">
    <source>
        <dbReference type="Proteomes" id="UP000253551"/>
    </source>
</evidence>
<proteinExistence type="inferred from homology"/>
<dbReference type="InterPro" id="IPR033411">
    <property type="entry name" value="Ribonuclease_PIN"/>
</dbReference>
<dbReference type="GO" id="GO:0004521">
    <property type="term" value="F:RNA endonuclease activity"/>
    <property type="evidence" value="ECO:0007669"/>
    <property type="project" value="UniProtKB-UniRule"/>
</dbReference>
<dbReference type="InterPro" id="IPR017117">
    <property type="entry name" value="Nob1_euk"/>
</dbReference>
<sequence>MSDLIVEQQKPQENQTKAPSSKLKCLVIDTNAIINGMSLRNMAEEFFTCPEVLYELRSAHSREFLSRLPFELQVMNPTEEAIKFVSEFSKKTGDFGVLSQPDLRVLALTYTLEKKENGDANIRKEPLTTRPSGSLPSAPPPAPYKKPVVEKQVDEDGWEIATHSKKAPAKKQTPKKTTKQGLKKEEPVKQESEKVEEEPVVKDSQEQIERVSESIEKLDIQPEQQQEEDESSDEEGGEWITPDNVDEYKAAEIGVTADELRNKAAMAVGCMTADFAMQNVLLQMNLNLVSAGGYRVKKIRNSVMRCHACFTVTNDLEKKFCPKCGNATLQRVTCSTNSKGEISYHLKKNFQYRLRGTIYDIPPPKGGRKVNNIVLREDQREYIKATQRKQKKAVVDMFDPDFIPLYGKTDTREITNNMFGTDVIGFGRKNPNASKKRVGKKKKSLNF</sequence>
<feature type="region of interest" description="Disordered" evidence="9">
    <location>
        <begin position="117"/>
        <end position="146"/>
    </location>
</feature>
<dbReference type="OrthoDB" id="446759at2759"/>
<feature type="domain" description="Nin one binding (NOB1) Zn-ribbon-like" evidence="10">
    <location>
        <begin position="296"/>
        <end position="367"/>
    </location>
</feature>
<feature type="compositionally biased region" description="Basic residues" evidence="9">
    <location>
        <begin position="163"/>
        <end position="178"/>
    </location>
</feature>
<feature type="compositionally biased region" description="Basic and acidic residues" evidence="9">
    <location>
        <begin position="182"/>
        <end position="220"/>
    </location>
</feature>
<evidence type="ECO:0000256" key="7">
    <source>
        <dbReference type="PIRNR" id="PIRNR037125"/>
    </source>
</evidence>
<dbReference type="GO" id="GO:0046872">
    <property type="term" value="F:metal ion binding"/>
    <property type="evidence" value="ECO:0007669"/>
    <property type="project" value="UniProtKB-UniRule"/>
</dbReference>
<feature type="binding site" evidence="8">
    <location>
        <position position="306"/>
    </location>
    <ligand>
        <name>Zn(2+)</name>
        <dbReference type="ChEBI" id="CHEBI:29105"/>
    </ligand>
</feature>
<evidence type="ECO:0000256" key="1">
    <source>
        <dbReference type="ARBA" id="ARBA00005858"/>
    </source>
</evidence>
<evidence type="ECO:0000313" key="12">
    <source>
        <dbReference type="EMBL" id="RCI05671.1"/>
    </source>
</evidence>
<dbReference type="Pfam" id="PF17146">
    <property type="entry name" value="PIN_6"/>
    <property type="match status" value="1"/>
</dbReference>
<evidence type="ECO:0000256" key="4">
    <source>
        <dbReference type="ARBA" id="ARBA00022801"/>
    </source>
</evidence>
<feature type="binding site" evidence="8">
    <location>
        <position position="324"/>
    </location>
    <ligand>
        <name>Zn(2+)</name>
        <dbReference type="ChEBI" id="CHEBI:29105"/>
    </ligand>
</feature>
<dbReference type="Proteomes" id="UP000253551">
    <property type="component" value="Unassembled WGS sequence"/>
</dbReference>
<dbReference type="STRING" id="4846.A0A367KTZ0"/>
<dbReference type="Gene3D" id="3.40.50.1010">
    <property type="entry name" value="5'-nuclease"/>
    <property type="match status" value="1"/>
</dbReference>
<dbReference type="SUPFAM" id="SSF144206">
    <property type="entry name" value="NOB1 zinc finger-like"/>
    <property type="match status" value="1"/>
</dbReference>
<dbReference type="GO" id="GO:0030490">
    <property type="term" value="P:maturation of SSU-rRNA"/>
    <property type="evidence" value="ECO:0007669"/>
    <property type="project" value="TreeGrafter"/>
</dbReference>
<dbReference type="GO" id="GO:0005737">
    <property type="term" value="C:cytoplasm"/>
    <property type="evidence" value="ECO:0007669"/>
    <property type="project" value="UniProtKB-ARBA"/>
</dbReference>
<accession>A0A367KTZ0</accession>
<dbReference type="GO" id="GO:0005730">
    <property type="term" value="C:nucleolus"/>
    <property type="evidence" value="ECO:0007669"/>
    <property type="project" value="UniProtKB-SubCell"/>
</dbReference>
<feature type="binding site" evidence="8">
    <location>
        <position position="321"/>
    </location>
    <ligand>
        <name>Zn(2+)</name>
        <dbReference type="ChEBI" id="CHEBI:29105"/>
    </ligand>
</feature>
<comment type="subcellular location">
    <subcellularLocation>
        <location evidence="7">Nucleus</location>
        <location evidence="7">Nucleolus</location>
    </subcellularLocation>
</comment>
<evidence type="ECO:0000256" key="8">
    <source>
        <dbReference type="PIRSR" id="PIRSR037125-1"/>
    </source>
</evidence>
<feature type="compositionally biased region" description="Basic and acidic residues" evidence="9">
    <location>
        <begin position="117"/>
        <end position="127"/>
    </location>
</feature>
<dbReference type="FunFam" id="3.40.50.1010:FF:000020">
    <property type="entry name" value="20S-pre-rRNA D-site endonuclease NOB1"/>
    <property type="match status" value="1"/>
</dbReference>
<keyword evidence="13" id="KW-1185">Reference proteome</keyword>
<comment type="similarity">
    <text evidence="1 7">Belongs to the NOB1 family.</text>
</comment>
<gene>
    <name evidence="12" type="primary">NOB1</name>
    <name evidence="12" type="ORF">CU098_012585</name>
</gene>
<evidence type="ECO:0000256" key="9">
    <source>
        <dbReference type="SAM" id="MobiDB-lite"/>
    </source>
</evidence>
<evidence type="ECO:0000259" key="10">
    <source>
        <dbReference type="Pfam" id="PF08772"/>
    </source>
</evidence>
<evidence type="ECO:0000256" key="3">
    <source>
        <dbReference type="ARBA" id="ARBA00022723"/>
    </source>
</evidence>
<keyword evidence="5 7" id="KW-0862">Zinc</keyword>
<comment type="function">
    <text evidence="7">Required for the synthesis of 40S ribosome subunits. Has a role in processing 20S pre-rRNA into the mature 18S rRNA, where it is required for cleavage at the 3' end of the mature 18S rRNA (D-site). Accompanies the 20S pre-rRNA from the nucleus to the cytoplasm.</text>
</comment>
<organism evidence="12 13">
    <name type="scientific">Rhizopus stolonifer</name>
    <name type="common">Rhizopus nigricans</name>
    <dbReference type="NCBI Taxonomy" id="4846"/>
    <lineage>
        <taxon>Eukaryota</taxon>
        <taxon>Fungi</taxon>
        <taxon>Fungi incertae sedis</taxon>
        <taxon>Mucoromycota</taxon>
        <taxon>Mucoromycotina</taxon>
        <taxon>Mucoromycetes</taxon>
        <taxon>Mucorales</taxon>
        <taxon>Mucorineae</taxon>
        <taxon>Rhizopodaceae</taxon>
        <taxon>Rhizopus</taxon>
    </lineage>
</organism>
<dbReference type="Pfam" id="PF08772">
    <property type="entry name" value="Zn_ribbon_NOB1"/>
    <property type="match status" value="1"/>
</dbReference>
<evidence type="ECO:0000256" key="5">
    <source>
        <dbReference type="ARBA" id="ARBA00022833"/>
    </source>
</evidence>
<feature type="domain" description="Ribonuclease PIN" evidence="11">
    <location>
        <begin position="26"/>
        <end position="112"/>
    </location>
</feature>
<feature type="binding site" evidence="8">
    <location>
        <position position="309"/>
    </location>
    <ligand>
        <name>Zn(2+)</name>
        <dbReference type="ChEBI" id="CHEBI:29105"/>
    </ligand>
</feature>
<dbReference type="InterPro" id="IPR014881">
    <property type="entry name" value="NOB1_Zn-bd"/>
</dbReference>
<dbReference type="EMBL" id="PJQM01000330">
    <property type="protein sequence ID" value="RCI05671.1"/>
    <property type="molecule type" value="Genomic_DNA"/>
</dbReference>
<comment type="caution">
    <text evidence="12">The sequence shown here is derived from an EMBL/GenBank/DDBJ whole genome shotgun (WGS) entry which is preliminary data.</text>
</comment>
<name>A0A367KTZ0_RHIST</name>
<feature type="compositionally biased region" description="Acidic residues" evidence="9">
    <location>
        <begin position="225"/>
        <end position="237"/>
    </location>
</feature>
<dbReference type="GO" id="GO:0030688">
    <property type="term" value="C:preribosome, small subunit precursor"/>
    <property type="evidence" value="ECO:0007669"/>
    <property type="project" value="TreeGrafter"/>
</dbReference>
<dbReference type="GO" id="GO:0016787">
    <property type="term" value="F:hydrolase activity"/>
    <property type="evidence" value="ECO:0007669"/>
    <property type="project" value="UniProtKB-KW"/>
</dbReference>
<dbReference type="InterPro" id="IPR036283">
    <property type="entry name" value="NOB1_Zf-like_sf"/>
</dbReference>
<protein>
    <recommendedName>
        <fullName evidence="7">20S-pre-rRNA D-site endonuclease NOB1</fullName>
    </recommendedName>
</protein>
<keyword evidence="4" id="KW-0378">Hydrolase</keyword>
<keyword evidence="3 7" id="KW-0479">Metal-binding</keyword>
<dbReference type="CDD" id="cd09876">
    <property type="entry name" value="PIN_Nob1-like"/>
    <property type="match status" value="1"/>
</dbReference>
<feature type="region of interest" description="Disordered" evidence="9">
    <location>
        <begin position="162"/>
        <end position="244"/>
    </location>
</feature>
<dbReference type="Gene3D" id="6.20.210.10">
    <property type="entry name" value="Nin one binding (NOB1), Zn-ribbon-like"/>
    <property type="match status" value="1"/>
</dbReference>
<dbReference type="PIRSF" id="PIRSF037125">
    <property type="entry name" value="D-site_20S_pre-rRNA_nuclease"/>
    <property type="match status" value="1"/>
</dbReference>
<evidence type="ECO:0000256" key="2">
    <source>
        <dbReference type="ARBA" id="ARBA00022722"/>
    </source>
</evidence>
<dbReference type="PANTHER" id="PTHR12814">
    <property type="entry name" value="RNA-BINDING PROTEIN NOB1"/>
    <property type="match status" value="1"/>
</dbReference>
<dbReference type="AlphaFoldDB" id="A0A367KTZ0"/>
<evidence type="ECO:0000256" key="6">
    <source>
        <dbReference type="ARBA" id="ARBA00023242"/>
    </source>
</evidence>
<keyword evidence="6 7" id="KW-0539">Nucleus</keyword>